<dbReference type="SUPFAM" id="SSF54695">
    <property type="entry name" value="POZ domain"/>
    <property type="match status" value="1"/>
</dbReference>
<feature type="region of interest" description="Disordered" evidence="1">
    <location>
        <begin position="1"/>
        <end position="40"/>
    </location>
</feature>
<reference evidence="3 4" key="1">
    <citation type="journal article" date="2015" name="Plant Cell">
        <title>Oil accumulation by the oleaginous diatom Fistulifera solaris as revealed by the genome and transcriptome.</title>
        <authorList>
            <person name="Tanaka T."/>
            <person name="Maeda Y."/>
            <person name="Veluchamy A."/>
            <person name="Tanaka M."/>
            <person name="Abida H."/>
            <person name="Marechal E."/>
            <person name="Bowler C."/>
            <person name="Muto M."/>
            <person name="Sunaga Y."/>
            <person name="Tanaka M."/>
            <person name="Yoshino T."/>
            <person name="Taniguchi T."/>
            <person name="Fukuda Y."/>
            <person name="Nemoto M."/>
            <person name="Matsumoto M."/>
            <person name="Wong P.S."/>
            <person name="Aburatani S."/>
            <person name="Fujibuchi W."/>
        </authorList>
    </citation>
    <scope>NUCLEOTIDE SEQUENCE [LARGE SCALE GENOMIC DNA]</scope>
    <source>
        <strain evidence="3 4">JPCC DA0580</strain>
    </source>
</reference>
<dbReference type="AlphaFoldDB" id="A0A1Z5J9A1"/>
<dbReference type="InterPro" id="IPR000210">
    <property type="entry name" value="BTB/POZ_dom"/>
</dbReference>
<dbReference type="InterPro" id="IPR003131">
    <property type="entry name" value="T1-type_BTB"/>
</dbReference>
<evidence type="ECO:0000313" key="4">
    <source>
        <dbReference type="Proteomes" id="UP000198406"/>
    </source>
</evidence>
<dbReference type="InterPro" id="IPR011333">
    <property type="entry name" value="SKP1/BTB/POZ_sf"/>
</dbReference>
<keyword evidence="4" id="KW-1185">Reference proteome</keyword>
<evidence type="ECO:0000256" key="1">
    <source>
        <dbReference type="SAM" id="MobiDB-lite"/>
    </source>
</evidence>
<dbReference type="PANTHER" id="PTHR14499">
    <property type="entry name" value="POTASSIUM CHANNEL TETRAMERIZATION DOMAIN-CONTAINING"/>
    <property type="match status" value="1"/>
</dbReference>
<dbReference type="OrthoDB" id="45549at2759"/>
<dbReference type="PANTHER" id="PTHR14499:SF136">
    <property type="entry name" value="GH08630P"/>
    <property type="match status" value="1"/>
</dbReference>
<organism evidence="3 4">
    <name type="scientific">Fistulifera solaris</name>
    <name type="common">Oleaginous diatom</name>
    <dbReference type="NCBI Taxonomy" id="1519565"/>
    <lineage>
        <taxon>Eukaryota</taxon>
        <taxon>Sar</taxon>
        <taxon>Stramenopiles</taxon>
        <taxon>Ochrophyta</taxon>
        <taxon>Bacillariophyta</taxon>
        <taxon>Bacillariophyceae</taxon>
        <taxon>Bacillariophycidae</taxon>
        <taxon>Naviculales</taxon>
        <taxon>Naviculaceae</taxon>
        <taxon>Fistulifera</taxon>
    </lineage>
</organism>
<gene>
    <name evidence="3" type="ORF">FisN_14Lh065</name>
</gene>
<dbReference type="GO" id="GO:0051260">
    <property type="term" value="P:protein homooligomerization"/>
    <property type="evidence" value="ECO:0007669"/>
    <property type="project" value="InterPro"/>
</dbReference>
<evidence type="ECO:0000313" key="3">
    <source>
        <dbReference type="EMBL" id="GAX10567.1"/>
    </source>
</evidence>
<proteinExistence type="predicted"/>
<dbReference type="Gene3D" id="3.30.710.10">
    <property type="entry name" value="Potassium Channel Kv1.1, Chain A"/>
    <property type="match status" value="1"/>
</dbReference>
<comment type="caution">
    <text evidence="3">The sequence shown here is derived from an EMBL/GenBank/DDBJ whole genome shotgun (WGS) entry which is preliminary data.</text>
</comment>
<evidence type="ECO:0000259" key="2">
    <source>
        <dbReference type="SMART" id="SM00225"/>
    </source>
</evidence>
<protein>
    <recommendedName>
        <fullName evidence="2">BTB domain-containing protein</fullName>
    </recommendedName>
</protein>
<dbReference type="Pfam" id="PF02214">
    <property type="entry name" value="BTB_2"/>
    <property type="match status" value="1"/>
</dbReference>
<feature type="domain" description="BTB" evidence="2">
    <location>
        <begin position="47"/>
        <end position="146"/>
    </location>
</feature>
<dbReference type="SMART" id="SM00225">
    <property type="entry name" value="BTB"/>
    <property type="match status" value="1"/>
</dbReference>
<sequence>MSSSQDETSPMKRHKVAKSDAGGTKTSNASPKSYLANASSPTGVSAPIVQLNVGGTLYKVSLDTLMRFEDSMLANLVSGKWKEGKGDDEIFIDRNGRRFEWVLDYLRSDRVYVPSLSDQSALKDEFDFFGIDADMSKVSVMDDYSSIKQLTKEIKEHKGIIEHKKKKIAAMKESYKLAGRFANAVDRHGTFMEMTIEKDVDHDLLSKCLQSRGLHVVSYASNESGAPVVNICPIGEKDQFL</sequence>
<dbReference type="CDD" id="cd18316">
    <property type="entry name" value="BTB_POZ_KCTD-like"/>
    <property type="match status" value="1"/>
</dbReference>
<dbReference type="EMBL" id="BDSP01000022">
    <property type="protein sequence ID" value="GAX10567.1"/>
    <property type="molecule type" value="Genomic_DNA"/>
</dbReference>
<dbReference type="InParanoid" id="A0A1Z5J9A1"/>
<feature type="compositionally biased region" description="Polar residues" evidence="1">
    <location>
        <begin position="24"/>
        <end position="40"/>
    </location>
</feature>
<accession>A0A1Z5J9A1</accession>
<name>A0A1Z5J9A1_FISSO</name>
<dbReference type="Proteomes" id="UP000198406">
    <property type="component" value="Unassembled WGS sequence"/>
</dbReference>